<name>A0A1H0VZC5_9BACT</name>
<evidence type="ECO:0000313" key="3">
    <source>
        <dbReference type="Proteomes" id="UP000199073"/>
    </source>
</evidence>
<dbReference type="EMBL" id="FNJI01000079">
    <property type="protein sequence ID" value="SDP83784.1"/>
    <property type="molecule type" value="Genomic_DNA"/>
</dbReference>
<protein>
    <submittedName>
        <fullName evidence="2">Quinol monooxygenase YgiN</fullName>
    </submittedName>
</protein>
<dbReference type="InterPro" id="IPR011008">
    <property type="entry name" value="Dimeric_a/b-barrel"/>
</dbReference>
<proteinExistence type="predicted"/>
<dbReference type="OrthoDB" id="277125at2"/>
<organism evidence="2 3">
    <name type="scientific">Desulforhopalus singaporensis</name>
    <dbReference type="NCBI Taxonomy" id="91360"/>
    <lineage>
        <taxon>Bacteria</taxon>
        <taxon>Pseudomonadati</taxon>
        <taxon>Thermodesulfobacteriota</taxon>
        <taxon>Desulfobulbia</taxon>
        <taxon>Desulfobulbales</taxon>
        <taxon>Desulfocapsaceae</taxon>
        <taxon>Desulforhopalus</taxon>
    </lineage>
</organism>
<dbReference type="InterPro" id="IPR050744">
    <property type="entry name" value="AI-2_Isomerase_LsrG"/>
</dbReference>
<dbReference type="RefSeq" id="WP_092226276.1">
    <property type="nucleotide sequence ID" value="NZ_FNJI01000079.1"/>
</dbReference>
<dbReference type="PANTHER" id="PTHR33336:SF15">
    <property type="entry name" value="ABM DOMAIN-CONTAINING PROTEIN"/>
    <property type="match status" value="1"/>
</dbReference>
<keyword evidence="3" id="KW-1185">Reference proteome</keyword>
<accession>A0A1H0VZC5</accession>
<dbReference type="InterPro" id="IPR007138">
    <property type="entry name" value="ABM_dom"/>
</dbReference>
<dbReference type="Gene3D" id="3.30.70.100">
    <property type="match status" value="1"/>
</dbReference>
<dbReference type="Proteomes" id="UP000199073">
    <property type="component" value="Unassembled WGS sequence"/>
</dbReference>
<keyword evidence="2" id="KW-0560">Oxidoreductase</keyword>
<reference evidence="2 3" key="1">
    <citation type="submission" date="2016-10" db="EMBL/GenBank/DDBJ databases">
        <authorList>
            <person name="de Groot N.N."/>
        </authorList>
    </citation>
    <scope>NUCLEOTIDE SEQUENCE [LARGE SCALE GENOMIC DNA]</scope>
    <source>
        <strain evidence="2 3">DSM 12130</strain>
    </source>
</reference>
<evidence type="ECO:0000259" key="1">
    <source>
        <dbReference type="PROSITE" id="PS51725"/>
    </source>
</evidence>
<dbReference type="Pfam" id="PF03992">
    <property type="entry name" value="ABM"/>
    <property type="match status" value="1"/>
</dbReference>
<sequence>MLIVITKIYVPPRNQKEILQTLYSLLDLNRKEGGCLNYNIYQEIGCENHYCLIERWSSLKQWDTYFGSDRFKVFMGAMSFLDRTPQITFGTVSSEKKAESLMKRIQEMQPGSDSNGD</sequence>
<dbReference type="SUPFAM" id="SSF54909">
    <property type="entry name" value="Dimeric alpha+beta barrel"/>
    <property type="match status" value="1"/>
</dbReference>
<gene>
    <name evidence="2" type="ORF">SAMN05660330_04331</name>
</gene>
<dbReference type="PROSITE" id="PS51725">
    <property type="entry name" value="ABM"/>
    <property type="match status" value="1"/>
</dbReference>
<feature type="domain" description="ABM" evidence="1">
    <location>
        <begin position="2"/>
        <end position="92"/>
    </location>
</feature>
<dbReference type="AlphaFoldDB" id="A0A1H0VZC5"/>
<keyword evidence="2" id="KW-0503">Monooxygenase</keyword>
<dbReference type="STRING" id="91360.SAMN05660330_04331"/>
<dbReference type="PANTHER" id="PTHR33336">
    <property type="entry name" value="QUINOL MONOOXYGENASE YGIN-RELATED"/>
    <property type="match status" value="1"/>
</dbReference>
<evidence type="ECO:0000313" key="2">
    <source>
        <dbReference type="EMBL" id="SDP83784.1"/>
    </source>
</evidence>
<dbReference type="GO" id="GO:0004497">
    <property type="term" value="F:monooxygenase activity"/>
    <property type="evidence" value="ECO:0007669"/>
    <property type="project" value="UniProtKB-KW"/>
</dbReference>